<dbReference type="Proteomes" id="UP000001882">
    <property type="component" value="Chromosome"/>
</dbReference>
<dbReference type="STRING" id="304371.MCP_1874"/>
<feature type="transmembrane region" description="Helical" evidence="1">
    <location>
        <begin position="112"/>
        <end position="134"/>
    </location>
</feature>
<dbReference type="AlphaFoldDB" id="D1YZS4"/>
<keyword evidence="1" id="KW-0472">Membrane</keyword>
<evidence type="ECO:0000256" key="1">
    <source>
        <dbReference type="SAM" id="Phobius"/>
    </source>
</evidence>
<evidence type="ECO:0000313" key="2">
    <source>
        <dbReference type="EMBL" id="BAI61946.1"/>
    </source>
</evidence>
<reference evidence="2 3" key="1">
    <citation type="journal article" date="2007" name="Appl. Environ. Microbiol.">
        <title>Isolation of key methanogens for global methane emission from rice paddy fields: a novel isolate affiliated with the clone cluster rice cluster I.</title>
        <authorList>
            <person name="Sakai S."/>
            <person name="Imachi H."/>
            <person name="Sekiguchi Y."/>
            <person name="Ohashi A."/>
            <person name="Harada H."/>
            <person name="Kamagata Y."/>
        </authorList>
    </citation>
    <scope>NUCLEOTIDE SEQUENCE [LARGE SCALE GENOMIC DNA]</scope>
    <source>
        <strain evidence="3">DSM 17711 / JCM 13418 / NBRC 101707 / SANAE</strain>
    </source>
</reference>
<feature type="transmembrane region" description="Helical" evidence="1">
    <location>
        <begin position="90"/>
        <end position="106"/>
    </location>
</feature>
<dbReference type="OrthoDB" id="359182at2157"/>
<keyword evidence="3" id="KW-1185">Reference proteome</keyword>
<reference evidence="3" key="3">
    <citation type="journal article" date="2011" name="PLoS ONE">
        <title>Genome sequence of a mesophilic hydrogenotrophic methanogen Methanocella paludicola, the first cultivated representative of the order Methanocellales.</title>
        <authorList>
            <person name="Sakai S."/>
            <person name="Takaki Y."/>
            <person name="Shimamura S."/>
            <person name="Sekine M."/>
            <person name="Tajima T."/>
            <person name="Kosugi H."/>
            <person name="Ichikawa N."/>
            <person name="Tasumi E."/>
            <person name="Hiraki A.T."/>
            <person name="Shimizu A."/>
            <person name="Kato Y."/>
            <person name="Nishiko R."/>
            <person name="Mori K."/>
            <person name="Fujita N."/>
            <person name="Imachi H."/>
            <person name="Takai K."/>
        </authorList>
    </citation>
    <scope>NUCLEOTIDE SEQUENCE [LARGE SCALE GENOMIC DNA]</scope>
    <source>
        <strain evidence="3">DSM 17711 / JCM 13418 / NBRC 101707 / SANAE</strain>
    </source>
</reference>
<dbReference type="EMBL" id="AP011532">
    <property type="protein sequence ID" value="BAI61946.1"/>
    <property type="molecule type" value="Genomic_DNA"/>
</dbReference>
<gene>
    <name evidence="2" type="ordered locus">MCP_1874</name>
</gene>
<proteinExistence type="predicted"/>
<dbReference type="RefSeq" id="WP_012900623.1">
    <property type="nucleotide sequence ID" value="NC_013665.1"/>
</dbReference>
<keyword evidence="1" id="KW-1133">Transmembrane helix</keyword>
<organism evidence="2 3">
    <name type="scientific">Methanocella paludicola (strain DSM 17711 / JCM 13418 / NBRC 101707 / SANAE)</name>
    <dbReference type="NCBI Taxonomy" id="304371"/>
    <lineage>
        <taxon>Archaea</taxon>
        <taxon>Methanobacteriati</taxon>
        <taxon>Methanobacteriota</taxon>
        <taxon>Stenosarchaea group</taxon>
        <taxon>Methanomicrobia</taxon>
        <taxon>Methanocellales</taxon>
        <taxon>Methanocellaceae</taxon>
        <taxon>Methanocella</taxon>
    </lineage>
</organism>
<reference evidence="2 3" key="2">
    <citation type="journal article" date="2008" name="Int. J. Syst. Evol. Microbiol.">
        <title>Methanocella paludicola gen. nov., sp. nov., a methane-producing archaeon, the first isolate of the lineage 'Rice Cluster I', and proposal of the new archaeal order Methanocellales ord. nov.</title>
        <authorList>
            <person name="Sakai S."/>
            <person name="Imachi H."/>
            <person name="Hanada S."/>
            <person name="Ohashi A."/>
            <person name="Harada H."/>
            <person name="Kamagata Y."/>
        </authorList>
    </citation>
    <scope>NUCLEOTIDE SEQUENCE [LARGE SCALE GENOMIC DNA]</scope>
    <source>
        <strain evidence="3">DSM 17711 / JCM 13418 / NBRC 101707 / SANAE</strain>
    </source>
</reference>
<dbReference type="InterPro" id="IPR046289">
    <property type="entry name" value="DUF6326"/>
</dbReference>
<name>D1YZS4_METPS</name>
<dbReference type="KEGG" id="mpd:MCP_1874"/>
<protein>
    <submittedName>
        <fullName evidence="2">Uncharacterized protein</fullName>
    </submittedName>
</protein>
<sequence>MANHSVKILEDVKIDVKLKIAALWTTMMLLFAYGDIFSYFRPGLIEDILKGTVAGNQIDQVFLMFTTVYVLIPSLMVFLSLVLKPGINRLANIVLAVVYAASIMLFCVGETWAYYIFLSILECAVLAMVVWFAWKWPAQGSPIIKPNDKASNTAAPKAIQ</sequence>
<evidence type="ECO:0000313" key="3">
    <source>
        <dbReference type="Proteomes" id="UP000001882"/>
    </source>
</evidence>
<dbReference type="eggNOG" id="arCOG06733">
    <property type="taxonomic scope" value="Archaea"/>
</dbReference>
<dbReference type="InParanoid" id="D1YZS4"/>
<keyword evidence="1" id="KW-0812">Transmembrane</keyword>
<feature type="transmembrane region" description="Helical" evidence="1">
    <location>
        <begin position="60"/>
        <end position="83"/>
    </location>
</feature>
<dbReference type="GeneID" id="8681759"/>
<feature type="transmembrane region" description="Helical" evidence="1">
    <location>
        <begin position="21"/>
        <end position="40"/>
    </location>
</feature>
<accession>D1YZS4</accession>
<dbReference type="Pfam" id="PF19851">
    <property type="entry name" value="DUF6326"/>
    <property type="match status" value="1"/>
</dbReference>